<evidence type="ECO:0000256" key="4">
    <source>
        <dbReference type="ARBA" id="ARBA00022679"/>
    </source>
</evidence>
<dbReference type="InterPro" id="IPR013767">
    <property type="entry name" value="PAS_fold"/>
</dbReference>
<dbReference type="InterPro" id="IPR003661">
    <property type="entry name" value="HisK_dim/P_dom"/>
</dbReference>
<dbReference type="PROSITE" id="PS50113">
    <property type="entry name" value="PAC"/>
    <property type="match status" value="2"/>
</dbReference>
<dbReference type="InterPro" id="IPR000014">
    <property type="entry name" value="PAS"/>
</dbReference>
<evidence type="ECO:0000256" key="2">
    <source>
        <dbReference type="ARBA" id="ARBA00012438"/>
    </source>
</evidence>
<dbReference type="AlphaFoldDB" id="A0A562UHG7"/>
<evidence type="ECO:0000256" key="7">
    <source>
        <dbReference type="SAM" id="Phobius"/>
    </source>
</evidence>
<comment type="catalytic activity">
    <reaction evidence="1">
        <text>ATP + protein L-histidine = ADP + protein N-phospho-L-histidine.</text>
        <dbReference type="EC" id="2.7.13.3"/>
    </reaction>
</comment>
<keyword evidence="7" id="KW-0812">Transmembrane</keyword>
<dbReference type="InterPro" id="IPR036097">
    <property type="entry name" value="HisK_dim/P_sf"/>
</dbReference>
<feature type="coiled-coil region" evidence="6">
    <location>
        <begin position="279"/>
        <end position="317"/>
    </location>
</feature>
<evidence type="ECO:0000313" key="10">
    <source>
        <dbReference type="EMBL" id="TWJ04645.1"/>
    </source>
</evidence>
<dbReference type="SMART" id="SM00091">
    <property type="entry name" value="PAS"/>
    <property type="match status" value="4"/>
</dbReference>
<feature type="transmembrane region" description="Helical" evidence="7">
    <location>
        <begin position="122"/>
        <end position="142"/>
    </location>
</feature>
<evidence type="ECO:0000256" key="6">
    <source>
        <dbReference type="SAM" id="Coils"/>
    </source>
</evidence>
<dbReference type="SUPFAM" id="SSF47384">
    <property type="entry name" value="Homodimeric domain of signal transducing histidine kinase"/>
    <property type="match status" value="1"/>
</dbReference>
<proteinExistence type="predicted"/>
<dbReference type="InterPro" id="IPR001610">
    <property type="entry name" value="PAC"/>
</dbReference>
<keyword evidence="7" id="KW-0472">Membrane</keyword>
<feature type="domain" description="PAS" evidence="8">
    <location>
        <begin position="559"/>
        <end position="614"/>
    </location>
</feature>
<dbReference type="GO" id="GO:0000155">
    <property type="term" value="F:phosphorelay sensor kinase activity"/>
    <property type="evidence" value="ECO:0007669"/>
    <property type="project" value="InterPro"/>
</dbReference>
<dbReference type="RefSeq" id="WP_144909030.1">
    <property type="nucleotide sequence ID" value="NZ_VLLI01000001.1"/>
</dbReference>
<keyword evidence="5" id="KW-0418">Kinase</keyword>
<dbReference type="SMART" id="SM00086">
    <property type="entry name" value="PAC"/>
    <property type="match status" value="4"/>
</dbReference>
<feature type="transmembrane region" description="Helical" evidence="7">
    <location>
        <begin position="255"/>
        <end position="276"/>
    </location>
</feature>
<protein>
    <recommendedName>
        <fullName evidence="2">histidine kinase</fullName>
        <ecNumber evidence="2">2.7.13.3</ecNumber>
    </recommendedName>
</protein>
<keyword evidence="6" id="KW-0175">Coiled coil</keyword>
<dbReference type="GO" id="GO:0006355">
    <property type="term" value="P:regulation of DNA-templated transcription"/>
    <property type="evidence" value="ECO:0007669"/>
    <property type="project" value="InterPro"/>
</dbReference>
<evidence type="ECO:0000313" key="11">
    <source>
        <dbReference type="Proteomes" id="UP000317010"/>
    </source>
</evidence>
<feature type="transmembrane region" description="Helical" evidence="7">
    <location>
        <begin position="226"/>
        <end position="243"/>
    </location>
</feature>
<dbReference type="Pfam" id="PF08448">
    <property type="entry name" value="PAS_4"/>
    <property type="match status" value="1"/>
</dbReference>
<dbReference type="CDD" id="cd00082">
    <property type="entry name" value="HisKA"/>
    <property type="match status" value="1"/>
</dbReference>
<keyword evidence="3" id="KW-0597">Phosphoprotein</keyword>
<dbReference type="Gene3D" id="1.10.287.130">
    <property type="match status" value="1"/>
</dbReference>
<keyword evidence="7" id="KW-1133">Transmembrane helix</keyword>
<feature type="transmembrane region" description="Helical" evidence="7">
    <location>
        <begin position="74"/>
        <end position="95"/>
    </location>
</feature>
<organism evidence="10 11">
    <name type="scientific">Mucilaginibacter frigoritolerans</name>
    <dbReference type="NCBI Taxonomy" id="652788"/>
    <lineage>
        <taxon>Bacteria</taxon>
        <taxon>Pseudomonadati</taxon>
        <taxon>Bacteroidota</taxon>
        <taxon>Sphingobacteriia</taxon>
        <taxon>Sphingobacteriales</taxon>
        <taxon>Sphingobacteriaceae</taxon>
        <taxon>Mucilaginibacter</taxon>
    </lineage>
</organism>
<feature type="coiled-coil region" evidence="6">
    <location>
        <begin position="417"/>
        <end position="444"/>
    </location>
</feature>
<feature type="domain" description="PAC" evidence="9">
    <location>
        <begin position="506"/>
        <end position="558"/>
    </location>
</feature>
<dbReference type="InterPro" id="IPR013656">
    <property type="entry name" value="PAS_4"/>
</dbReference>
<keyword evidence="4" id="KW-0808">Transferase</keyword>
<dbReference type="PANTHER" id="PTHR43304:SF1">
    <property type="entry name" value="PAC DOMAIN-CONTAINING PROTEIN"/>
    <property type="match status" value="1"/>
</dbReference>
<dbReference type="InterPro" id="IPR035965">
    <property type="entry name" value="PAS-like_dom_sf"/>
</dbReference>
<evidence type="ECO:0000256" key="5">
    <source>
        <dbReference type="ARBA" id="ARBA00022777"/>
    </source>
</evidence>
<comment type="caution">
    <text evidence="10">The sequence shown here is derived from an EMBL/GenBank/DDBJ whole genome shotgun (WGS) entry which is preliminary data.</text>
</comment>
<dbReference type="SUPFAM" id="SSF55785">
    <property type="entry name" value="PYP-like sensor domain (PAS domain)"/>
    <property type="match status" value="4"/>
</dbReference>
<feature type="domain" description="PAC" evidence="9">
    <location>
        <begin position="757"/>
        <end position="809"/>
    </location>
</feature>
<sequence length="884" mass="101905">MNSLHRNTIIITISLITIVAAGIVMTDWVSNIPALQKIFPDFNSIKFNPALCFLLLGFALLFTQYNISKNKTTLFLILSSLTLIIGLITLSQDFFHFNSGLDQLFVFDKTKQSPNYPHPGRMAVNTSINFILMATGFLALTIPKRSFIIIAQFLFNLVTFLSAFALIGYSYGISLFYAIFYVNSMASHTAILFLILSIAASLLNPSIGITHLFTGKQVGNRVAKRFYVLLLIMVMLFGLMIIHKPSFSLFSSIDIEISILAILFLLISLLFIWNMAEWLNNIDKKRSDAEAEIKLINTQLEKRIEERTTAFQRSEEKYHSLIEQASDAIYVLDFNGNFTDVNDSMCKMMGYSRDELLKLNIEDIVDPDELKIDPLPKSMHNTGQSVIRERTFVTKNGQPFTVEINVKIFVDDRIMVIARDVTDRKKIEKELREAELKFRTIAEKSIVGVYIVQKNKFIYVNPRFAEIFDYTPKELINTIDIEIVFQESYRAIANEHVMRRMTGEVESVHYEAMGRKKNGDSNWVEFYGSRAIIGNEPTIIGSMIDVTERKKAEEELKSSEQKYKLLFDSNPMPMWMIAKDDQTVIDVNNAAANHYGYTKEEALKINIKTLRPEEDQEDQLEDYLQQMNYSDNLRVVKHLKKDGSIIYVNIIAYDIIFEGRPVRLSMTIDVTEKLKAEESLQKSEANLKAILNTTDTAYALFDIDLKVIAFNHKSEEFINEQYHHFPEKSDRLTDYFPKEKFPQFNSFSKEVLKGKTITYEIDYPQINGSVFWYDVRLFPITNDSKDIIGMLMSLYNITERKNAEQDLKSAYNRIQNHINSIKNMAWKQSHLVRSPLANLKGLFEMLKDEPSDTEVFDHIRTELHRMDNIIVEMAKEASDNEIIE</sequence>
<feature type="transmembrane region" description="Helical" evidence="7">
    <location>
        <begin position="191"/>
        <end position="214"/>
    </location>
</feature>
<feature type="domain" description="PAS" evidence="8">
    <location>
        <begin position="314"/>
        <end position="369"/>
    </location>
</feature>
<dbReference type="PROSITE" id="PS50112">
    <property type="entry name" value="PAS"/>
    <property type="match status" value="2"/>
</dbReference>
<dbReference type="Pfam" id="PF00989">
    <property type="entry name" value="PAS"/>
    <property type="match status" value="1"/>
</dbReference>
<dbReference type="OrthoDB" id="9759607at2"/>
<dbReference type="Gene3D" id="3.30.450.20">
    <property type="entry name" value="PAS domain"/>
    <property type="match status" value="4"/>
</dbReference>
<feature type="transmembrane region" description="Helical" evidence="7">
    <location>
        <begin position="7"/>
        <end position="25"/>
    </location>
</feature>
<dbReference type="EMBL" id="VLLI01000001">
    <property type="protein sequence ID" value="TWJ04645.1"/>
    <property type="molecule type" value="Genomic_DNA"/>
</dbReference>
<evidence type="ECO:0000256" key="1">
    <source>
        <dbReference type="ARBA" id="ARBA00000085"/>
    </source>
</evidence>
<reference evidence="10 11" key="1">
    <citation type="submission" date="2019-07" db="EMBL/GenBank/DDBJ databases">
        <title>Genomic Encyclopedia of Archaeal and Bacterial Type Strains, Phase II (KMG-II): from individual species to whole genera.</title>
        <authorList>
            <person name="Goeker M."/>
        </authorList>
    </citation>
    <scope>NUCLEOTIDE SEQUENCE [LARGE SCALE GENOMIC DNA]</scope>
    <source>
        <strain evidence="10 11">ATCC BAA-1854</strain>
    </source>
</reference>
<keyword evidence="11" id="KW-1185">Reference proteome</keyword>
<dbReference type="InterPro" id="IPR052162">
    <property type="entry name" value="Sensor_kinase/Photoreceptor"/>
</dbReference>
<dbReference type="Pfam" id="PF13426">
    <property type="entry name" value="PAS_9"/>
    <property type="match status" value="2"/>
</dbReference>
<feature type="transmembrane region" description="Helical" evidence="7">
    <location>
        <begin position="45"/>
        <end position="62"/>
    </location>
</feature>
<evidence type="ECO:0000259" key="9">
    <source>
        <dbReference type="PROSITE" id="PS50113"/>
    </source>
</evidence>
<feature type="transmembrane region" description="Helical" evidence="7">
    <location>
        <begin position="154"/>
        <end position="179"/>
    </location>
</feature>
<dbReference type="NCBIfam" id="TIGR00229">
    <property type="entry name" value="sensory_box"/>
    <property type="match status" value="4"/>
</dbReference>
<dbReference type="CDD" id="cd00130">
    <property type="entry name" value="PAS"/>
    <property type="match status" value="4"/>
</dbReference>
<dbReference type="EC" id="2.7.13.3" evidence="2"/>
<evidence type="ECO:0000256" key="3">
    <source>
        <dbReference type="ARBA" id="ARBA00022553"/>
    </source>
</evidence>
<accession>A0A562UHG7</accession>
<dbReference type="InterPro" id="IPR000700">
    <property type="entry name" value="PAS-assoc_C"/>
</dbReference>
<gene>
    <name evidence="10" type="ORF">JN11_00362</name>
</gene>
<name>A0A562UHG7_9SPHI</name>
<evidence type="ECO:0000259" key="8">
    <source>
        <dbReference type="PROSITE" id="PS50112"/>
    </source>
</evidence>
<dbReference type="PANTHER" id="PTHR43304">
    <property type="entry name" value="PHYTOCHROME-LIKE PROTEIN CPH1"/>
    <property type="match status" value="1"/>
</dbReference>
<dbReference type="Proteomes" id="UP000317010">
    <property type="component" value="Unassembled WGS sequence"/>
</dbReference>